<dbReference type="PROSITE" id="PS51119">
    <property type="entry name" value="TAFH"/>
    <property type="match status" value="1"/>
</dbReference>
<dbReference type="EMBL" id="UYYA01000764">
    <property type="protein sequence ID" value="VDM54619.1"/>
    <property type="molecule type" value="Genomic_DNA"/>
</dbReference>
<evidence type="ECO:0000313" key="6">
    <source>
        <dbReference type="EMBL" id="VDM54619.1"/>
    </source>
</evidence>
<dbReference type="GO" id="GO:0006351">
    <property type="term" value="P:DNA-templated transcription"/>
    <property type="evidence" value="ECO:0007669"/>
    <property type="project" value="InterPro"/>
</dbReference>
<dbReference type="STRING" id="334426.A0A0R3PFQ6"/>
<proteinExistence type="predicted"/>
<evidence type="ECO:0000256" key="1">
    <source>
        <dbReference type="ARBA" id="ARBA00004123"/>
    </source>
</evidence>
<reference evidence="6 7" key="2">
    <citation type="submission" date="2018-11" db="EMBL/GenBank/DDBJ databases">
        <authorList>
            <consortium name="Pathogen Informatics"/>
        </authorList>
    </citation>
    <scope>NUCLEOTIDE SEQUENCE [LARGE SCALE GENOMIC DNA]</scope>
    <source>
        <strain evidence="6 7">Costa Rica</strain>
    </source>
</reference>
<dbReference type="Gene3D" id="1.20.120.1110">
    <property type="entry name" value="TAFH/NHR1 domain"/>
    <property type="match status" value="1"/>
</dbReference>
<evidence type="ECO:0000256" key="3">
    <source>
        <dbReference type="ARBA" id="ARBA00023163"/>
    </source>
</evidence>
<dbReference type="AlphaFoldDB" id="A0A0R3PFQ6"/>
<keyword evidence="7" id="KW-1185">Reference proteome</keyword>
<feature type="domain" description="TAFH" evidence="5">
    <location>
        <begin position="1"/>
        <end position="66"/>
    </location>
</feature>
<evidence type="ECO:0000259" key="5">
    <source>
        <dbReference type="PROSITE" id="PS51119"/>
    </source>
</evidence>
<dbReference type="InterPro" id="IPR003894">
    <property type="entry name" value="TAFH_NHR1"/>
</dbReference>
<evidence type="ECO:0000313" key="8">
    <source>
        <dbReference type="WBParaSite" id="ACOC_0000303301-mRNA-1"/>
    </source>
</evidence>
<sequence>MIFQLLVNSEIPIDQFAALVERTVKANASPNLLPFLHRTVPAFIEAIAQCRINVEYLLPYYLKPLLQPTETRSYQDYSTPSRETPAAVVPVYPEATCQLSVHSLHPNCDSSQTASCENTFTESLSDLFLHPYGMLASIQKCMGTSFYVEEEALQLISYAAENHIREILIEMTDVAAHRVKGLLEPGKTYRKVVRVIASDLKTVVLGDKRLFG</sequence>
<organism evidence="8">
    <name type="scientific">Angiostrongylus costaricensis</name>
    <name type="common">Nematode worm</name>
    <dbReference type="NCBI Taxonomy" id="334426"/>
    <lineage>
        <taxon>Eukaryota</taxon>
        <taxon>Metazoa</taxon>
        <taxon>Ecdysozoa</taxon>
        <taxon>Nematoda</taxon>
        <taxon>Chromadorea</taxon>
        <taxon>Rhabditida</taxon>
        <taxon>Rhabditina</taxon>
        <taxon>Rhabditomorpha</taxon>
        <taxon>Strongyloidea</taxon>
        <taxon>Metastrongylidae</taxon>
        <taxon>Angiostrongylus</taxon>
    </lineage>
</organism>
<dbReference type="SUPFAM" id="SSF158553">
    <property type="entry name" value="TAFH domain-like"/>
    <property type="match status" value="1"/>
</dbReference>
<protein>
    <submittedName>
        <fullName evidence="8">TAFH domain-containing protein</fullName>
    </submittedName>
</protein>
<accession>A0A0R3PFQ6</accession>
<name>A0A0R3PFQ6_ANGCS</name>
<keyword evidence="2" id="KW-0805">Transcription regulation</keyword>
<evidence type="ECO:0000256" key="4">
    <source>
        <dbReference type="ARBA" id="ARBA00023242"/>
    </source>
</evidence>
<gene>
    <name evidence="6" type="ORF">ACOC_LOCUS3034</name>
</gene>
<dbReference type="OrthoDB" id="10629626at2759"/>
<dbReference type="WBParaSite" id="ACOC_0000303301-mRNA-1">
    <property type="protein sequence ID" value="ACOC_0000303301-mRNA-1"/>
    <property type="gene ID" value="ACOC_0000303301"/>
</dbReference>
<evidence type="ECO:0000313" key="7">
    <source>
        <dbReference type="Proteomes" id="UP000267027"/>
    </source>
</evidence>
<dbReference type="GO" id="GO:0005634">
    <property type="term" value="C:nucleus"/>
    <property type="evidence" value="ECO:0007669"/>
    <property type="project" value="UniProtKB-SubCell"/>
</dbReference>
<keyword evidence="3" id="KW-0804">Transcription</keyword>
<reference evidence="8" key="1">
    <citation type="submission" date="2017-02" db="UniProtKB">
        <authorList>
            <consortium name="WormBaseParasite"/>
        </authorList>
    </citation>
    <scope>IDENTIFICATION</scope>
</reference>
<keyword evidence="4" id="KW-0539">Nucleus</keyword>
<evidence type="ECO:0000256" key="2">
    <source>
        <dbReference type="ARBA" id="ARBA00023015"/>
    </source>
</evidence>
<dbReference type="InterPro" id="IPR037249">
    <property type="entry name" value="TAFH/NHR1_dom_sf"/>
</dbReference>
<comment type="subcellular location">
    <subcellularLocation>
        <location evidence="1">Nucleus</location>
    </subcellularLocation>
</comment>
<dbReference type="Proteomes" id="UP000267027">
    <property type="component" value="Unassembled WGS sequence"/>
</dbReference>